<organism evidence="2 3">
    <name type="scientific">Burkholderia cepacia</name>
    <name type="common">Pseudomonas cepacia</name>
    <dbReference type="NCBI Taxonomy" id="292"/>
    <lineage>
        <taxon>Bacteria</taxon>
        <taxon>Pseudomonadati</taxon>
        <taxon>Pseudomonadota</taxon>
        <taxon>Betaproteobacteria</taxon>
        <taxon>Burkholderiales</taxon>
        <taxon>Burkholderiaceae</taxon>
        <taxon>Burkholderia</taxon>
        <taxon>Burkholderia cepacia complex</taxon>
    </lineage>
</organism>
<name>A0AAX2RHL6_BURCE</name>
<gene>
    <name evidence="2" type="ORF">E3D37_26880</name>
</gene>
<accession>A0AAX2RHL6</accession>
<comment type="caution">
    <text evidence="2">The sequence shown here is derived from an EMBL/GenBank/DDBJ whole genome shotgun (WGS) entry which is preliminary data.</text>
</comment>
<evidence type="ECO:0000313" key="2">
    <source>
        <dbReference type="EMBL" id="TEU41641.1"/>
    </source>
</evidence>
<protein>
    <submittedName>
        <fullName evidence="2">Uncharacterized protein</fullName>
    </submittedName>
</protein>
<evidence type="ECO:0000256" key="1">
    <source>
        <dbReference type="SAM" id="Coils"/>
    </source>
</evidence>
<dbReference type="RefSeq" id="WP_134256856.1">
    <property type="nucleotide sequence ID" value="NZ_SNSG01000032.1"/>
</dbReference>
<reference evidence="2 3" key="1">
    <citation type="submission" date="2019-03" db="EMBL/GenBank/DDBJ databases">
        <title>Burkholderia cepacia outbreak.</title>
        <authorList>
            <person name="Farzana R."/>
            <person name="Walsh T.R."/>
        </authorList>
    </citation>
    <scope>NUCLEOTIDE SEQUENCE [LARGE SCALE GENOMIC DNA]</scope>
    <source>
        <strain evidence="3">d13</strain>
    </source>
</reference>
<proteinExistence type="predicted"/>
<sequence length="84" mass="9225">MDAVIFGRAQAAAQTAQQWKAYAEDLERQLQNALANKAGMEAVKDAAIKELARVDSRNYLLVQQNRQRIFSAAFNSAASGRRAA</sequence>
<dbReference type="EMBL" id="SNSQ01000035">
    <property type="protein sequence ID" value="TEU41641.1"/>
    <property type="molecule type" value="Genomic_DNA"/>
</dbReference>
<keyword evidence="1" id="KW-0175">Coiled coil</keyword>
<dbReference type="AlphaFoldDB" id="A0AAX2RHL6"/>
<dbReference type="Proteomes" id="UP000298234">
    <property type="component" value="Unassembled WGS sequence"/>
</dbReference>
<feature type="coiled-coil region" evidence="1">
    <location>
        <begin position="9"/>
        <end position="43"/>
    </location>
</feature>
<evidence type="ECO:0000313" key="3">
    <source>
        <dbReference type="Proteomes" id="UP000298234"/>
    </source>
</evidence>